<name>A0ABW4J147_9ACTN</name>
<reference evidence="4" key="1">
    <citation type="journal article" date="2019" name="Int. J. Syst. Evol. Microbiol.">
        <title>The Global Catalogue of Microorganisms (GCM) 10K type strain sequencing project: providing services to taxonomists for standard genome sequencing and annotation.</title>
        <authorList>
            <consortium name="The Broad Institute Genomics Platform"/>
            <consortium name="The Broad Institute Genome Sequencing Center for Infectious Disease"/>
            <person name="Wu L."/>
            <person name="Ma J."/>
        </authorList>
    </citation>
    <scope>NUCLEOTIDE SEQUENCE [LARGE SCALE GENOMIC DNA]</scope>
    <source>
        <strain evidence="4">CGMCC 1.12470</strain>
    </source>
</reference>
<dbReference type="EMBL" id="JBHUDX010000096">
    <property type="protein sequence ID" value="MFD1662453.1"/>
    <property type="molecule type" value="Genomic_DNA"/>
</dbReference>
<dbReference type="Gene3D" id="3.30.420.40">
    <property type="match status" value="1"/>
</dbReference>
<evidence type="ECO:0000313" key="3">
    <source>
        <dbReference type="EMBL" id="MFD1662453.1"/>
    </source>
</evidence>
<proteinExistence type="inferred from homology"/>
<sequence>ACGGDAGSRDAGGSGGTARRRGAARCAVPGRAASRFLDALADRLAVGAASVTAVLDPGCVVLGGEVGQAGGDVLAARVGERLARMSPLRTEVRASALGGGAVLRGALLTARDGAQDELFAPPAR</sequence>
<comment type="similarity">
    <text evidence="1">Belongs to the ROK (NagC/XylR) family.</text>
</comment>
<dbReference type="InterPro" id="IPR000600">
    <property type="entry name" value="ROK"/>
</dbReference>
<dbReference type="Proteomes" id="UP001597261">
    <property type="component" value="Unassembled WGS sequence"/>
</dbReference>
<evidence type="ECO:0000256" key="1">
    <source>
        <dbReference type="ARBA" id="ARBA00006479"/>
    </source>
</evidence>
<feature type="region of interest" description="Disordered" evidence="2">
    <location>
        <begin position="1"/>
        <end position="23"/>
    </location>
</feature>
<keyword evidence="4" id="KW-1185">Reference proteome</keyword>
<evidence type="ECO:0000256" key="2">
    <source>
        <dbReference type="SAM" id="MobiDB-lite"/>
    </source>
</evidence>
<protein>
    <submittedName>
        <fullName evidence="3">ROK family protein</fullName>
    </submittedName>
</protein>
<dbReference type="RefSeq" id="WP_381090144.1">
    <property type="nucleotide sequence ID" value="NZ_JBHUDX010000096.1"/>
</dbReference>
<feature type="compositionally biased region" description="Gly residues" evidence="2">
    <location>
        <begin position="1"/>
        <end position="16"/>
    </location>
</feature>
<comment type="caution">
    <text evidence="3">The sequence shown here is derived from an EMBL/GenBank/DDBJ whole genome shotgun (WGS) entry which is preliminary data.</text>
</comment>
<gene>
    <name evidence="3" type="ORF">ACFSL4_30845</name>
</gene>
<feature type="non-terminal residue" evidence="3">
    <location>
        <position position="1"/>
    </location>
</feature>
<dbReference type="SUPFAM" id="SSF53067">
    <property type="entry name" value="Actin-like ATPase domain"/>
    <property type="match status" value="1"/>
</dbReference>
<dbReference type="InterPro" id="IPR043129">
    <property type="entry name" value="ATPase_NBD"/>
</dbReference>
<accession>A0ABW4J147</accession>
<evidence type="ECO:0000313" key="4">
    <source>
        <dbReference type="Proteomes" id="UP001597261"/>
    </source>
</evidence>
<dbReference type="Pfam" id="PF00480">
    <property type="entry name" value="ROK"/>
    <property type="match status" value="1"/>
</dbReference>
<organism evidence="3 4">
    <name type="scientific">Streptomyces caeni</name>
    <dbReference type="NCBI Taxonomy" id="2307231"/>
    <lineage>
        <taxon>Bacteria</taxon>
        <taxon>Bacillati</taxon>
        <taxon>Actinomycetota</taxon>
        <taxon>Actinomycetes</taxon>
        <taxon>Kitasatosporales</taxon>
        <taxon>Streptomycetaceae</taxon>
        <taxon>Streptomyces</taxon>
    </lineage>
</organism>